<dbReference type="Pfam" id="PF12697">
    <property type="entry name" value="Abhydrolase_6"/>
    <property type="match status" value="1"/>
</dbReference>
<proteinExistence type="predicted"/>
<dbReference type="PANTHER" id="PTHR43798">
    <property type="entry name" value="MONOACYLGLYCEROL LIPASE"/>
    <property type="match status" value="1"/>
</dbReference>
<organism evidence="2 3">
    <name type="scientific">Pseudomonas gingeri</name>
    <dbReference type="NCBI Taxonomy" id="117681"/>
    <lineage>
        <taxon>Bacteria</taxon>
        <taxon>Pseudomonadati</taxon>
        <taxon>Pseudomonadota</taxon>
        <taxon>Gammaproteobacteria</taxon>
        <taxon>Pseudomonadales</taxon>
        <taxon>Pseudomonadaceae</taxon>
        <taxon>Pseudomonas</taxon>
    </lineage>
</organism>
<protein>
    <submittedName>
        <fullName evidence="2">Alpha/beta fold hydrolase</fullName>
    </submittedName>
</protein>
<reference evidence="2 3" key="1">
    <citation type="submission" date="2020-04" db="EMBL/GenBank/DDBJ databases">
        <title>Molecular characterization of pseudomonads from Agaricus bisporus reveal novel blotch 2 pathogens in Western Europe.</title>
        <authorList>
            <person name="Taparia T."/>
            <person name="Krijger M."/>
            <person name="Haynes E."/>
            <person name="Elpinstone J.G."/>
            <person name="Noble R."/>
            <person name="Van Der Wolf J."/>
        </authorList>
    </citation>
    <scope>NUCLEOTIDE SEQUENCE [LARGE SCALE GENOMIC DNA]</scope>
    <source>
        <strain evidence="2 3">H7001</strain>
    </source>
</reference>
<dbReference type="InterPro" id="IPR000073">
    <property type="entry name" value="AB_hydrolase_1"/>
</dbReference>
<evidence type="ECO:0000259" key="1">
    <source>
        <dbReference type="Pfam" id="PF12697"/>
    </source>
</evidence>
<dbReference type="InterPro" id="IPR029058">
    <property type="entry name" value="AB_hydrolase_fold"/>
</dbReference>
<keyword evidence="2" id="KW-0378">Hydrolase</keyword>
<dbReference type="AlphaFoldDB" id="A0A7Y7XC02"/>
<dbReference type="RefSeq" id="WP_177102472.1">
    <property type="nucleotide sequence ID" value="NZ_JACAQB010000006.1"/>
</dbReference>
<feature type="domain" description="AB hydrolase-1" evidence="1">
    <location>
        <begin position="51"/>
        <end position="288"/>
    </location>
</feature>
<dbReference type="InterPro" id="IPR050266">
    <property type="entry name" value="AB_hydrolase_sf"/>
</dbReference>
<dbReference type="GO" id="GO:0016787">
    <property type="term" value="F:hydrolase activity"/>
    <property type="evidence" value="ECO:0007669"/>
    <property type="project" value="UniProtKB-KW"/>
</dbReference>
<name>A0A7Y7XC02_9PSED</name>
<dbReference type="GO" id="GO:0016020">
    <property type="term" value="C:membrane"/>
    <property type="evidence" value="ECO:0007669"/>
    <property type="project" value="TreeGrafter"/>
</dbReference>
<dbReference type="PRINTS" id="PR00111">
    <property type="entry name" value="ABHYDROLASE"/>
</dbReference>
<accession>A0A7Y7XC02</accession>
<sequence length="305" mass="33422">MKLKPLSYFIAKGETGKLVAQARNRLQGDFVQLSRGVTHYQLAGPANGEVVLLVPGLTIPLFYWDRFVTRLHEQGFRTLAYSAYGRGYSDRVQDAYGVGLFVQQSQELVSALGLAAVDHVIATSMGALIAMALLAEHGLKPKTLTLVGPAGLTRKKALAARVANIPIIAERFGKHLARQSILSHIHHNVNTEADAQYLKAMVSDALGYEGTMYSLLSTLRNFSLIGQQALFRDMGELAIPTLLVWGADDNITPVVHMQEAKVLLKPMNAAVVRECGHMAPLERPDELSQLFIQFLAQVRLSSHVL</sequence>
<dbReference type="Gene3D" id="3.40.50.1820">
    <property type="entry name" value="alpha/beta hydrolase"/>
    <property type="match status" value="1"/>
</dbReference>
<comment type="caution">
    <text evidence="2">The sequence shown here is derived from an EMBL/GenBank/DDBJ whole genome shotgun (WGS) entry which is preliminary data.</text>
</comment>
<dbReference type="EMBL" id="JACAQB010000006">
    <property type="protein sequence ID" value="NWB96997.1"/>
    <property type="molecule type" value="Genomic_DNA"/>
</dbReference>
<dbReference type="PANTHER" id="PTHR43798:SF33">
    <property type="entry name" value="HYDROLASE, PUTATIVE (AFU_ORTHOLOGUE AFUA_2G14860)-RELATED"/>
    <property type="match status" value="1"/>
</dbReference>
<gene>
    <name evidence="2" type="ORF">HX882_13940</name>
</gene>
<dbReference type="Proteomes" id="UP000539985">
    <property type="component" value="Unassembled WGS sequence"/>
</dbReference>
<evidence type="ECO:0000313" key="3">
    <source>
        <dbReference type="Proteomes" id="UP000539985"/>
    </source>
</evidence>
<evidence type="ECO:0000313" key="2">
    <source>
        <dbReference type="EMBL" id="NWB96997.1"/>
    </source>
</evidence>
<dbReference type="SUPFAM" id="SSF53474">
    <property type="entry name" value="alpha/beta-Hydrolases"/>
    <property type="match status" value="1"/>
</dbReference>